<accession>A0A409WSP5</accession>
<feature type="region of interest" description="Disordered" evidence="1">
    <location>
        <begin position="83"/>
        <end position="102"/>
    </location>
</feature>
<name>A0A409WSP5_PSICY</name>
<dbReference type="InParanoid" id="A0A409WSP5"/>
<protein>
    <submittedName>
        <fullName evidence="2">Uncharacterized protein</fullName>
    </submittedName>
</protein>
<keyword evidence="3" id="KW-1185">Reference proteome</keyword>
<sequence>MANNFTCSAVPPSLLIPDTHRSQRSFRGDAVLTQLRSQIATEMDGEFVRCPVDDFIKTYLPFAPDEAERKYFVDNLLQNIPTVSDSPDGPQIRSGAKSKPSLCQRSDYERRCSPYVHIWGTSSNFY</sequence>
<dbReference type="EMBL" id="NHYD01003238">
    <property type="protein sequence ID" value="PPQ81544.1"/>
    <property type="molecule type" value="Genomic_DNA"/>
</dbReference>
<proteinExistence type="predicted"/>
<evidence type="ECO:0000256" key="1">
    <source>
        <dbReference type="SAM" id="MobiDB-lite"/>
    </source>
</evidence>
<comment type="caution">
    <text evidence="2">The sequence shown here is derived from an EMBL/GenBank/DDBJ whole genome shotgun (WGS) entry which is preliminary data.</text>
</comment>
<evidence type="ECO:0000313" key="3">
    <source>
        <dbReference type="Proteomes" id="UP000283269"/>
    </source>
</evidence>
<organism evidence="2 3">
    <name type="scientific">Psilocybe cyanescens</name>
    <dbReference type="NCBI Taxonomy" id="93625"/>
    <lineage>
        <taxon>Eukaryota</taxon>
        <taxon>Fungi</taxon>
        <taxon>Dikarya</taxon>
        <taxon>Basidiomycota</taxon>
        <taxon>Agaricomycotina</taxon>
        <taxon>Agaricomycetes</taxon>
        <taxon>Agaricomycetidae</taxon>
        <taxon>Agaricales</taxon>
        <taxon>Agaricineae</taxon>
        <taxon>Strophariaceae</taxon>
        <taxon>Psilocybe</taxon>
    </lineage>
</organism>
<reference evidence="2 3" key="1">
    <citation type="journal article" date="2018" name="Evol. Lett.">
        <title>Horizontal gene cluster transfer increased hallucinogenic mushroom diversity.</title>
        <authorList>
            <person name="Reynolds H.T."/>
            <person name="Vijayakumar V."/>
            <person name="Gluck-Thaler E."/>
            <person name="Korotkin H.B."/>
            <person name="Matheny P.B."/>
            <person name="Slot J.C."/>
        </authorList>
    </citation>
    <scope>NUCLEOTIDE SEQUENCE [LARGE SCALE GENOMIC DNA]</scope>
    <source>
        <strain evidence="2 3">2631</strain>
    </source>
</reference>
<evidence type="ECO:0000313" key="2">
    <source>
        <dbReference type="EMBL" id="PPQ81544.1"/>
    </source>
</evidence>
<dbReference type="Proteomes" id="UP000283269">
    <property type="component" value="Unassembled WGS sequence"/>
</dbReference>
<gene>
    <name evidence="2" type="ORF">CVT25_013426</name>
</gene>
<dbReference type="AlphaFoldDB" id="A0A409WSP5"/>